<keyword evidence="2" id="KW-1185">Reference proteome</keyword>
<evidence type="ECO:0000313" key="2">
    <source>
        <dbReference type="Proteomes" id="UP000676565"/>
    </source>
</evidence>
<dbReference type="Proteomes" id="UP000676565">
    <property type="component" value="Unassembled WGS sequence"/>
</dbReference>
<sequence>MTVFVAEYQVRPPGSPRERWAEEAARAHVHFFDEASGLLLVRAPDDFQDRGGRFHPLTEPEFERLSQIARYWLEQVE</sequence>
<gene>
    <name evidence="1" type="ORF">J8F10_17970</name>
</gene>
<reference evidence="1 2" key="1">
    <citation type="submission" date="2021-04" db="EMBL/GenBank/DDBJ databases">
        <authorList>
            <person name="Ivanova A."/>
        </authorList>
    </citation>
    <scope>NUCLEOTIDE SEQUENCE [LARGE SCALE GENOMIC DNA]</scope>
    <source>
        <strain evidence="1 2">G18</strain>
    </source>
</reference>
<dbReference type="EMBL" id="JAGKQQ010000001">
    <property type="protein sequence ID" value="MBP3957155.1"/>
    <property type="molecule type" value="Genomic_DNA"/>
</dbReference>
<name>A0ABS5BV28_9BACT</name>
<proteinExistence type="predicted"/>
<accession>A0ABS5BV28</accession>
<dbReference type="RefSeq" id="WP_210655950.1">
    <property type="nucleotide sequence ID" value="NZ_JAGKQQ010000001.1"/>
</dbReference>
<protein>
    <submittedName>
        <fullName evidence="1">Uncharacterized protein</fullName>
    </submittedName>
</protein>
<comment type="caution">
    <text evidence="1">The sequence shown here is derived from an EMBL/GenBank/DDBJ whole genome shotgun (WGS) entry which is preliminary data.</text>
</comment>
<organism evidence="1 2">
    <name type="scientific">Gemmata palustris</name>
    <dbReference type="NCBI Taxonomy" id="2822762"/>
    <lineage>
        <taxon>Bacteria</taxon>
        <taxon>Pseudomonadati</taxon>
        <taxon>Planctomycetota</taxon>
        <taxon>Planctomycetia</taxon>
        <taxon>Gemmatales</taxon>
        <taxon>Gemmataceae</taxon>
        <taxon>Gemmata</taxon>
    </lineage>
</organism>
<evidence type="ECO:0000313" key="1">
    <source>
        <dbReference type="EMBL" id="MBP3957155.1"/>
    </source>
</evidence>